<name>H5TDU2_9ALTE</name>
<proteinExistence type="predicted"/>
<dbReference type="EMBL" id="BAET01000030">
    <property type="protein sequence ID" value="GAB56469.1"/>
    <property type="molecule type" value="Genomic_DNA"/>
</dbReference>
<organism evidence="1 2">
    <name type="scientific">Glaciecola punicea ACAM 611</name>
    <dbReference type="NCBI Taxonomy" id="1121923"/>
    <lineage>
        <taxon>Bacteria</taxon>
        <taxon>Pseudomonadati</taxon>
        <taxon>Pseudomonadota</taxon>
        <taxon>Gammaproteobacteria</taxon>
        <taxon>Alteromonadales</taxon>
        <taxon>Alteromonadaceae</taxon>
        <taxon>Glaciecola</taxon>
    </lineage>
</organism>
<protein>
    <submittedName>
        <fullName evidence="1">Uncharacterized protein</fullName>
    </submittedName>
</protein>
<evidence type="ECO:0000313" key="1">
    <source>
        <dbReference type="EMBL" id="GAB56469.1"/>
    </source>
</evidence>
<comment type="caution">
    <text evidence="1">The sequence shown here is derived from an EMBL/GenBank/DDBJ whole genome shotgun (WGS) entry which is preliminary data.</text>
</comment>
<accession>H5TDU2</accession>
<keyword evidence="2" id="KW-1185">Reference proteome</keyword>
<sequence length="38" mass="4707">MYKPIFKLSDFLYSFDYFCIESLKIWFSFNKYATYSTV</sequence>
<reference evidence="1 2" key="1">
    <citation type="journal article" date="2012" name="J. Bacteriol.">
        <title>Genome sequence of proteorhodopsin-containing sea ice bacterium Glaciecola punicea ACAM 611T.</title>
        <authorList>
            <person name="Qin Q.-L."/>
            <person name="Xie B.-B."/>
            <person name="Shu Y.-L."/>
            <person name="Rong J.-C."/>
            <person name="Zhao D.-L."/>
            <person name="Zhang X.-Y."/>
            <person name="Chen X.-L."/>
            <person name="Zhou B.-C."/>
            <person name="Zhanga Y.-Z."/>
        </authorList>
    </citation>
    <scope>NUCLEOTIDE SEQUENCE [LARGE SCALE GENOMIC DNA]</scope>
    <source>
        <strain evidence="1 2">ACAM 611</strain>
    </source>
</reference>
<dbReference type="Proteomes" id="UP000053586">
    <property type="component" value="Unassembled WGS sequence"/>
</dbReference>
<dbReference type="AlphaFoldDB" id="H5TDU2"/>
<evidence type="ECO:0000313" key="2">
    <source>
        <dbReference type="Proteomes" id="UP000053586"/>
    </source>
</evidence>
<reference evidence="1 2" key="2">
    <citation type="journal article" date="2017" name="Antonie Van Leeuwenhoek">
        <title>Rhizobium rhizosphaerae sp. nov., a novel species isolated from rice rhizosphere.</title>
        <authorList>
            <person name="Zhao J.J."/>
            <person name="Zhang J."/>
            <person name="Zhang R.J."/>
            <person name="Zhang C.W."/>
            <person name="Yin H.Q."/>
            <person name="Zhang X.X."/>
        </authorList>
    </citation>
    <scope>NUCLEOTIDE SEQUENCE [LARGE SCALE GENOMIC DNA]</scope>
    <source>
        <strain evidence="1 2">ACAM 611</strain>
    </source>
</reference>
<gene>
    <name evidence="1" type="ORF">GPUN_2354</name>
</gene>